<protein>
    <submittedName>
        <fullName evidence="1">Uncharacterized protein</fullName>
    </submittedName>
</protein>
<evidence type="ECO:0000313" key="1">
    <source>
        <dbReference type="EMBL" id="MBX35832.1"/>
    </source>
</evidence>
<reference evidence="1" key="1">
    <citation type="submission" date="2018-02" db="EMBL/GenBank/DDBJ databases">
        <title>Rhizophora mucronata_Transcriptome.</title>
        <authorList>
            <person name="Meera S.P."/>
            <person name="Sreeshan A."/>
            <person name="Augustine A."/>
        </authorList>
    </citation>
    <scope>NUCLEOTIDE SEQUENCE</scope>
    <source>
        <tissue evidence="1">Leaf</tissue>
    </source>
</reference>
<sequence length="27" mass="3320">MPPLDRGFFLAWVWEIYHCLHFMPISL</sequence>
<name>A0A2P2N026_RHIMU</name>
<proteinExistence type="predicted"/>
<dbReference type="AlphaFoldDB" id="A0A2P2N026"/>
<dbReference type="EMBL" id="GGEC01055348">
    <property type="protein sequence ID" value="MBX35832.1"/>
    <property type="molecule type" value="Transcribed_RNA"/>
</dbReference>
<accession>A0A2P2N026</accession>
<organism evidence="1">
    <name type="scientific">Rhizophora mucronata</name>
    <name type="common">Asiatic mangrove</name>
    <dbReference type="NCBI Taxonomy" id="61149"/>
    <lineage>
        <taxon>Eukaryota</taxon>
        <taxon>Viridiplantae</taxon>
        <taxon>Streptophyta</taxon>
        <taxon>Embryophyta</taxon>
        <taxon>Tracheophyta</taxon>
        <taxon>Spermatophyta</taxon>
        <taxon>Magnoliopsida</taxon>
        <taxon>eudicotyledons</taxon>
        <taxon>Gunneridae</taxon>
        <taxon>Pentapetalae</taxon>
        <taxon>rosids</taxon>
        <taxon>fabids</taxon>
        <taxon>Malpighiales</taxon>
        <taxon>Rhizophoraceae</taxon>
        <taxon>Rhizophora</taxon>
    </lineage>
</organism>